<dbReference type="OrthoDB" id="9804984at2"/>
<dbReference type="NCBIfam" id="TIGR01123">
    <property type="entry name" value="ilvE_II"/>
    <property type="match status" value="1"/>
</dbReference>
<comment type="catalytic activity">
    <reaction evidence="13">
        <text>L-isoleucine + 2-oxoglutarate = (S)-3-methyl-2-oxopentanoate + L-glutamate</text>
        <dbReference type="Rhea" id="RHEA:24801"/>
        <dbReference type="ChEBI" id="CHEBI:16810"/>
        <dbReference type="ChEBI" id="CHEBI:29985"/>
        <dbReference type="ChEBI" id="CHEBI:35146"/>
        <dbReference type="ChEBI" id="CHEBI:58045"/>
        <dbReference type="EC" id="2.6.1.42"/>
    </reaction>
</comment>
<dbReference type="PIRSF" id="PIRSF006468">
    <property type="entry name" value="BCAT1"/>
    <property type="match status" value="1"/>
</dbReference>
<dbReference type="Gene3D" id="3.30.470.10">
    <property type="match status" value="1"/>
</dbReference>
<evidence type="ECO:0000313" key="17">
    <source>
        <dbReference type="Proteomes" id="UP000191240"/>
    </source>
</evidence>
<dbReference type="Gene3D" id="3.20.10.10">
    <property type="entry name" value="D-amino Acid Aminotransferase, subunit A, domain 2"/>
    <property type="match status" value="1"/>
</dbReference>
<dbReference type="UniPathway" id="UPA00048">
    <property type="reaction ID" value="UER00073"/>
</dbReference>
<organism evidence="16 17">
    <name type="scientific">Anaerovibrio lipolyticus DSM 3074</name>
    <dbReference type="NCBI Taxonomy" id="1120997"/>
    <lineage>
        <taxon>Bacteria</taxon>
        <taxon>Bacillati</taxon>
        <taxon>Bacillota</taxon>
        <taxon>Negativicutes</taxon>
        <taxon>Selenomonadales</taxon>
        <taxon>Selenomonadaceae</taxon>
        <taxon>Anaerovibrio</taxon>
    </lineage>
</organism>
<evidence type="ECO:0000256" key="15">
    <source>
        <dbReference type="PIRSR" id="PIRSR006468-1"/>
    </source>
</evidence>
<comment type="catalytic activity">
    <reaction evidence="12">
        <text>L-valine + 2-oxoglutarate = 3-methyl-2-oxobutanoate + L-glutamate</text>
        <dbReference type="Rhea" id="RHEA:24813"/>
        <dbReference type="ChEBI" id="CHEBI:11851"/>
        <dbReference type="ChEBI" id="CHEBI:16810"/>
        <dbReference type="ChEBI" id="CHEBI:29985"/>
        <dbReference type="ChEBI" id="CHEBI:57762"/>
        <dbReference type="EC" id="2.6.1.42"/>
    </reaction>
</comment>
<evidence type="ECO:0000256" key="1">
    <source>
        <dbReference type="ARBA" id="ARBA00001933"/>
    </source>
</evidence>
<dbReference type="SUPFAM" id="SSF56752">
    <property type="entry name" value="D-aminoacid aminotransferase-like PLP-dependent enzymes"/>
    <property type="match status" value="1"/>
</dbReference>
<evidence type="ECO:0000256" key="8">
    <source>
        <dbReference type="ARBA" id="ARBA00022605"/>
    </source>
</evidence>
<evidence type="ECO:0000256" key="3">
    <source>
        <dbReference type="ARBA" id="ARBA00004931"/>
    </source>
</evidence>
<dbReference type="InterPro" id="IPR033939">
    <property type="entry name" value="BCAT_family"/>
</dbReference>
<dbReference type="NCBIfam" id="NF009897">
    <property type="entry name" value="PRK13357.1"/>
    <property type="match status" value="1"/>
</dbReference>
<dbReference type="Proteomes" id="UP000191240">
    <property type="component" value="Unassembled WGS sequence"/>
</dbReference>
<name>A0A1M6DF78_9FIRM</name>
<proteinExistence type="inferred from homology"/>
<dbReference type="UniPathway" id="UPA00047">
    <property type="reaction ID" value="UER00058"/>
</dbReference>
<evidence type="ECO:0000256" key="6">
    <source>
        <dbReference type="ARBA" id="ARBA00013053"/>
    </source>
</evidence>
<dbReference type="InterPro" id="IPR005786">
    <property type="entry name" value="B_amino_transII"/>
</dbReference>
<gene>
    <name evidence="16" type="ORF">SAMN02745671_01434</name>
</gene>
<dbReference type="InterPro" id="IPR001544">
    <property type="entry name" value="Aminotrans_IV"/>
</dbReference>
<dbReference type="PANTHER" id="PTHR11825:SF44">
    <property type="entry name" value="BRANCHED-CHAIN-AMINO-ACID AMINOTRANSFERASE"/>
    <property type="match status" value="1"/>
</dbReference>
<dbReference type="EC" id="2.6.1.42" evidence="6"/>
<dbReference type="PANTHER" id="PTHR11825">
    <property type="entry name" value="SUBGROUP IIII AMINOTRANSFERASE"/>
    <property type="match status" value="1"/>
</dbReference>
<dbReference type="GO" id="GO:0009098">
    <property type="term" value="P:L-leucine biosynthetic process"/>
    <property type="evidence" value="ECO:0007669"/>
    <property type="project" value="UniProtKB-UniPathway"/>
</dbReference>
<evidence type="ECO:0000313" key="16">
    <source>
        <dbReference type="EMBL" id="SHI71785.1"/>
    </source>
</evidence>
<dbReference type="Pfam" id="PF01063">
    <property type="entry name" value="Aminotran_4"/>
    <property type="match status" value="1"/>
</dbReference>
<comment type="catalytic activity">
    <reaction evidence="14">
        <text>L-leucine + 2-oxoglutarate = 4-methyl-2-oxopentanoate + L-glutamate</text>
        <dbReference type="Rhea" id="RHEA:18321"/>
        <dbReference type="ChEBI" id="CHEBI:16810"/>
        <dbReference type="ChEBI" id="CHEBI:17865"/>
        <dbReference type="ChEBI" id="CHEBI:29985"/>
        <dbReference type="ChEBI" id="CHEBI:57427"/>
        <dbReference type="EC" id="2.6.1.42"/>
    </reaction>
</comment>
<evidence type="ECO:0000256" key="13">
    <source>
        <dbReference type="ARBA" id="ARBA00048798"/>
    </source>
</evidence>
<dbReference type="GO" id="GO:0009097">
    <property type="term" value="P:isoleucine biosynthetic process"/>
    <property type="evidence" value="ECO:0007669"/>
    <property type="project" value="UniProtKB-UniPathway"/>
</dbReference>
<accession>A0A1M6DF78</accession>
<evidence type="ECO:0000256" key="14">
    <source>
        <dbReference type="ARBA" id="ARBA00049229"/>
    </source>
</evidence>
<evidence type="ECO:0000256" key="5">
    <source>
        <dbReference type="ARBA" id="ARBA00009320"/>
    </source>
</evidence>
<dbReference type="GO" id="GO:0009099">
    <property type="term" value="P:L-valine biosynthetic process"/>
    <property type="evidence" value="ECO:0007669"/>
    <property type="project" value="UniProtKB-UniPathway"/>
</dbReference>
<dbReference type="EMBL" id="FQYW01000011">
    <property type="protein sequence ID" value="SHI71785.1"/>
    <property type="molecule type" value="Genomic_DNA"/>
</dbReference>
<dbReference type="RefSeq" id="WP_080325796.1">
    <property type="nucleotide sequence ID" value="NZ_FQYW01000011.1"/>
</dbReference>
<comment type="cofactor">
    <cofactor evidence="1">
        <name>pyridoxal 5'-phosphate</name>
        <dbReference type="ChEBI" id="CHEBI:597326"/>
    </cofactor>
</comment>
<comment type="pathway">
    <text evidence="4">Amino-acid biosynthesis; L-leucine biosynthesis; L-leucine from 3-methyl-2-oxobutanoate: step 4/4.</text>
</comment>
<evidence type="ECO:0000256" key="11">
    <source>
        <dbReference type="ARBA" id="ARBA00023304"/>
    </source>
</evidence>
<keyword evidence="7 16" id="KW-0032">Aminotransferase</keyword>
<dbReference type="CDD" id="cd01557">
    <property type="entry name" value="BCAT_beta_family"/>
    <property type="match status" value="1"/>
</dbReference>
<keyword evidence="10" id="KW-0663">Pyridoxal phosphate</keyword>
<comment type="pathway">
    <text evidence="3">Amino-acid biosynthesis; L-valine biosynthesis; L-valine from pyruvate: step 4/4.</text>
</comment>
<comment type="similarity">
    <text evidence="5">Belongs to the class-IV pyridoxal-phosphate-dependent aminotransferase family.</text>
</comment>
<feature type="modified residue" description="N6-(pyridoxal phosphate)lysine" evidence="15">
    <location>
        <position position="195"/>
    </location>
</feature>
<evidence type="ECO:0000256" key="12">
    <source>
        <dbReference type="ARBA" id="ARBA00048212"/>
    </source>
</evidence>
<comment type="pathway">
    <text evidence="2">Amino-acid biosynthesis; L-isoleucine biosynthesis; L-isoleucine from 2-oxobutanoate: step 4/4.</text>
</comment>
<dbReference type="InterPro" id="IPR036038">
    <property type="entry name" value="Aminotransferase-like"/>
</dbReference>
<sequence>MADVRFVKADTLKAKPDVTKIGFGTHFTDYMFVMDYEEGKGWYDPRIVPYEDIKVSPANTTLHYGQAIFEGCKAYRYKGNKAVVFRAKDHIARLNKSAKILDIPQVDEKLVYDALMQLIDIEKEWIPDGPGQSLYIRPFIFANDPYLGVSVSKCYKLMIILSPVAAYYAHGFAPVKIMVEDTYVRAVRGGLGAAKTPANYAASLHAGLVAHEKGYDQTLWLDGVERKYIGEVGSMNILFKIDNKIVTPELDGTILDGITRRTVLQVAKSWGYEVEERRISTDELLETYKNGKLEEVFGSGTAAVISPVGELGYSSANTKMVFNDGKIGPFAQKMYDYIDGLHTGEVEDTFGFIDVAGQY</sequence>
<dbReference type="GO" id="GO:0004084">
    <property type="term" value="F:branched-chain-amino-acid transaminase activity"/>
    <property type="evidence" value="ECO:0007669"/>
    <property type="project" value="UniProtKB-EC"/>
</dbReference>
<keyword evidence="9 16" id="KW-0808">Transferase</keyword>
<dbReference type="AlphaFoldDB" id="A0A1M6DF78"/>
<evidence type="ECO:0000256" key="7">
    <source>
        <dbReference type="ARBA" id="ARBA00022576"/>
    </source>
</evidence>
<dbReference type="InterPro" id="IPR043132">
    <property type="entry name" value="BCAT-like_C"/>
</dbReference>
<evidence type="ECO:0000256" key="4">
    <source>
        <dbReference type="ARBA" id="ARBA00005072"/>
    </source>
</evidence>
<dbReference type="InterPro" id="IPR043131">
    <property type="entry name" value="BCAT-like_N"/>
</dbReference>
<evidence type="ECO:0000256" key="2">
    <source>
        <dbReference type="ARBA" id="ARBA00004824"/>
    </source>
</evidence>
<keyword evidence="11" id="KW-0100">Branched-chain amino acid biosynthesis</keyword>
<dbReference type="UniPathway" id="UPA00049">
    <property type="reaction ID" value="UER00062"/>
</dbReference>
<protein>
    <recommendedName>
        <fullName evidence="6">branched-chain-amino-acid transaminase</fullName>
        <ecNumber evidence="6">2.6.1.42</ecNumber>
    </recommendedName>
</protein>
<evidence type="ECO:0000256" key="9">
    <source>
        <dbReference type="ARBA" id="ARBA00022679"/>
    </source>
</evidence>
<keyword evidence="8" id="KW-0028">Amino-acid biosynthesis</keyword>
<reference evidence="16 17" key="1">
    <citation type="submission" date="2016-11" db="EMBL/GenBank/DDBJ databases">
        <authorList>
            <person name="Jaros S."/>
            <person name="Januszkiewicz K."/>
            <person name="Wedrychowicz H."/>
        </authorList>
    </citation>
    <scope>NUCLEOTIDE SEQUENCE [LARGE SCALE GENOMIC DNA]</scope>
    <source>
        <strain evidence="16 17">DSM 3074</strain>
    </source>
</reference>
<evidence type="ECO:0000256" key="10">
    <source>
        <dbReference type="ARBA" id="ARBA00022898"/>
    </source>
</evidence>